<dbReference type="Gene3D" id="2.60.200.60">
    <property type="match status" value="1"/>
</dbReference>
<reference evidence="1 2" key="1">
    <citation type="submission" date="2019-03" db="EMBL/GenBank/DDBJ databases">
        <title>Draft Genome Sequences of Six Type Strains of the Genus Massilia.</title>
        <authorList>
            <person name="Miess H."/>
            <person name="Frediansyhah A."/>
            <person name="Gross H."/>
        </authorList>
    </citation>
    <scope>NUCLEOTIDE SEQUENCE [LARGE SCALE GENOMIC DNA]</scope>
    <source>
        <strain evidence="1 2">DSM 17505</strain>
    </source>
</reference>
<dbReference type="Pfam" id="PF05488">
    <property type="entry name" value="PAAR_motif"/>
    <property type="match status" value="1"/>
</dbReference>
<gene>
    <name evidence="1" type="ORF">E1742_22530</name>
</gene>
<sequence length="88" mass="8813">MSLPIVRMGDATSHGGRVVTASPTHTIGGIGIARVGDKIVCPLPGHGVNIIVEGAPNYLISGRMVALHGHHGACGCTLISGLVTATHG</sequence>
<dbReference type="EMBL" id="CP038026">
    <property type="protein sequence ID" value="QBQ38636.1"/>
    <property type="molecule type" value="Genomic_DNA"/>
</dbReference>
<keyword evidence="2" id="KW-1185">Reference proteome</keyword>
<name>A0ABX5SE24_9BURK</name>
<dbReference type="CDD" id="cd14744">
    <property type="entry name" value="PAAR_CT_2"/>
    <property type="match status" value="1"/>
</dbReference>
<proteinExistence type="predicted"/>
<evidence type="ECO:0000313" key="1">
    <source>
        <dbReference type="EMBL" id="QBQ38636.1"/>
    </source>
</evidence>
<dbReference type="InterPro" id="IPR008727">
    <property type="entry name" value="PAAR_motif"/>
</dbReference>
<dbReference type="Proteomes" id="UP000294359">
    <property type="component" value="Chromosome"/>
</dbReference>
<evidence type="ECO:0000313" key="2">
    <source>
        <dbReference type="Proteomes" id="UP000294359"/>
    </source>
</evidence>
<organism evidence="1 2">
    <name type="scientific">Pseudoduganella plicata</name>
    <dbReference type="NCBI Taxonomy" id="321984"/>
    <lineage>
        <taxon>Bacteria</taxon>
        <taxon>Pseudomonadati</taxon>
        <taxon>Pseudomonadota</taxon>
        <taxon>Betaproteobacteria</taxon>
        <taxon>Burkholderiales</taxon>
        <taxon>Oxalobacteraceae</taxon>
        <taxon>Telluria group</taxon>
        <taxon>Pseudoduganella</taxon>
    </lineage>
</organism>
<protein>
    <submittedName>
        <fullName evidence="1">PAAR domain-containing protein</fullName>
    </submittedName>
</protein>
<accession>A0ABX5SE24</accession>